<dbReference type="EMBL" id="JAYKXP010000001">
    <property type="protein sequence ID" value="KAK7062591.1"/>
    <property type="molecule type" value="Genomic_DNA"/>
</dbReference>
<dbReference type="Proteomes" id="UP001383192">
    <property type="component" value="Unassembled WGS sequence"/>
</dbReference>
<dbReference type="InterPro" id="IPR045341">
    <property type="entry name" value="DUF6532"/>
</dbReference>
<reference evidence="4 5" key="1">
    <citation type="submission" date="2024-01" db="EMBL/GenBank/DDBJ databases">
        <title>A draft genome for a cacao thread blight-causing isolate of Paramarasmius palmivorus.</title>
        <authorList>
            <person name="Baruah I.K."/>
            <person name="Bukari Y."/>
            <person name="Amoako-Attah I."/>
            <person name="Meinhardt L.W."/>
            <person name="Bailey B.A."/>
            <person name="Cohen S.P."/>
        </authorList>
    </citation>
    <scope>NUCLEOTIDE SEQUENCE [LARGE SCALE GENOMIC DNA]</scope>
    <source>
        <strain evidence="4 5">GH-12</strain>
    </source>
</reference>
<gene>
    <name evidence="4" type="ORF">VNI00_000079</name>
</gene>
<feature type="region of interest" description="Disordered" evidence="2">
    <location>
        <begin position="281"/>
        <end position="364"/>
    </location>
</feature>
<feature type="region of interest" description="Disordered" evidence="2">
    <location>
        <begin position="376"/>
        <end position="397"/>
    </location>
</feature>
<feature type="coiled-coil region" evidence="1">
    <location>
        <begin position="248"/>
        <end position="275"/>
    </location>
</feature>
<feature type="compositionally biased region" description="Polar residues" evidence="2">
    <location>
        <begin position="1"/>
        <end position="19"/>
    </location>
</feature>
<feature type="region of interest" description="Disordered" evidence="2">
    <location>
        <begin position="685"/>
        <end position="709"/>
    </location>
</feature>
<evidence type="ECO:0000256" key="1">
    <source>
        <dbReference type="SAM" id="Coils"/>
    </source>
</evidence>
<feature type="compositionally biased region" description="Polar residues" evidence="2">
    <location>
        <begin position="108"/>
        <end position="123"/>
    </location>
</feature>
<sequence length="709" mass="78313">MARSKNNSTSNASEVSKPNTRGARVQVPEKWIPHTCEEQKEKREVTKAATQRKKDEKDAAKKMEQETTQKRREASNRRIAAVEVEEESAVKEGQSLRPDLELVKTIPPSLQKTVSKRPNTILRTESGKGRQSDPVNDTIEDMELSEGGIADDGANESDGESLPPISEFAGTESDFASLMDVDDEYKVDEVASVVHESNDGSDLNASACDLLPGVNDKTQCGDASDSDVEISDHEEMSKQQKFEAWLKKTEEKAVLQEKERKRKEAYEKKKAERKIEKSAVRNTIADIRQGDAETPGKEKPTATKAGVSHKRALSTKQDPLPCSVEGLRPGFKPKITTKPNSKVSSKVPQTQAENGGDSSESEGELIGEGEFDADESAQSLAAARAAKKSPASTKSDVLEELPKSKIKLVPADVKAIDARESSTSVSASQRGIPKAHKIYSKNTLPIPTAGFKANFLPYVLDFSGTLEHQFATNSNVELLEFIPKKWSQMYSDHQVETQELVRIVQAEIRTYRSQIGQCALKVIEEELNEYDSINERAAHVEYLLENDCFLFEEPGPTKKTSLGALRSPGIIKSFVYHREATFSVKETESKGFPAGALAFVAAAYLCALHVYRPGYNTTSKARQQADAEHLKEGKGRLSKNTDSSFQETGWSAYVSTYYKIACTADEEKKHLLFFAVDKFCGKHKPATPQTHEDTPQQAPNDDDDDNIVM</sequence>
<dbReference type="AlphaFoldDB" id="A0AAW0EBZ0"/>
<accession>A0AAW0EBZ0</accession>
<dbReference type="Pfam" id="PF20149">
    <property type="entry name" value="DUF6532"/>
    <property type="match status" value="1"/>
</dbReference>
<feature type="region of interest" description="Disordered" evidence="2">
    <location>
        <begin position="1"/>
        <end position="168"/>
    </location>
</feature>
<feature type="compositionally biased region" description="Polar residues" evidence="2">
    <location>
        <begin position="337"/>
        <end position="352"/>
    </location>
</feature>
<proteinExistence type="predicted"/>
<keyword evidence="5" id="KW-1185">Reference proteome</keyword>
<organism evidence="4 5">
    <name type="scientific">Paramarasmius palmivorus</name>
    <dbReference type="NCBI Taxonomy" id="297713"/>
    <lineage>
        <taxon>Eukaryota</taxon>
        <taxon>Fungi</taxon>
        <taxon>Dikarya</taxon>
        <taxon>Basidiomycota</taxon>
        <taxon>Agaricomycotina</taxon>
        <taxon>Agaricomycetes</taxon>
        <taxon>Agaricomycetidae</taxon>
        <taxon>Agaricales</taxon>
        <taxon>Marasmiineae</taxon>
        <taxon>Marasmiaceae</taxon>
        <taxon>Paramarasmius</taxon>
    </lineage>
</organism>
<evidence type="ECO:0000256" key="2">
    <source>
        <dbReference type="SAM" id="MobiDB-lite"/>
    </source>
</evidence>
<feature type="domain" description="DUF6532" evidence="3">
    <location>
        <begin position="486"/>
        <end position="623"/>
    </location>
</feature>
<feature type="compositionally biased region" description="Low complexity" evidence="2">
    <location>
        <begin position="376"/>
        <end position="395"/>
    </location>
</feature>
<keyword evidence="1" id="KW-0175">Coiled coil</keyword>
<comment type="caution">
    <text evidence="4">The sequence shown here is derived from an EMBL/GenBank/DDBJ whole genome shotgun (WGS) entry which is preliminary data.</text>
</comment>
<feature type="compositionally biased region" description="Acidic residues" evidence="2">
    <location>
        <begin position="700"/>
        <end position="709"/>
    </location>
</feature>
<feature type="compositionally biased region" description="Basic and acidic residues" evidence="2">
    <location>
        <begin position="31"/>
        <end position="76"/>
    </location>
</feature>
<feature type="region of interest" description="Disordered" evidence="2">
    <location>
        <begin position="213"/>
        <end position="238"/>
    </location>
</feature>
<evidence type="ECO:0000259" key="3">
    <source>
        <dbReference type="Pfam" id="PF20149"/>
    </source>
</evidence>
<evidence type="ECO:0000313" key="5">
    <source>
        <dbReference type="Proteomes" id="UP001383192"/>
    </source>
</evidence>
<name>A0AAW0EBZ0_9AGAR</name>
<feature type="compositionally biased region" description="Basic and acidic residues" evidence="2">
    <location>
        <begin position="288"/>
        <end position="301"/>
    </location>
</feature>
<protein>
    <recommendedName>
        <fullName evidence="3">DUF6532 domain-containing protein</fullName>
    </recommendedName>
</protein>
<evidence type="ECO:0000313" key="4">
    <source>
        <dbReference type="EMBL" id="KAK7062591.1"/>
    </source>
</evidence>